<dbReference type="Gene3D" id="3.40.50.300">
    <property type="entry name" value="P-loop containing nucleotide triphosphate hydrolases"/>
    <property type="match status" value="1"/>
</dbReference>
<comment type="function">
    <text evidence="8">Binds and transfers iron-sulfur (Fe-S) clusters to target apoproteins. Can hydrolyze ATP.</text>
</comment>
<dbReference type="InterPro" id="IPR044304">
    <property type="entry name" value="NUBPL-like"/>
</dbReference>
<dbReference type="GO" id="GO:0140663">
    <property type="term" value="F:ATP-dependent FeS chaperone activity"/>
    <property type="evidence" value="ECO:0007669"/>
    <property type="project" value="InterPro"/>
</dbReference>
<sequence>MFKDGRSFSKAKTLVRAPSVGRNILGEEKRGKYWRTGTVALGRLLAKGYFTPRRQNWGRIAFNPFCPHEGNVMAVGEEEIRRALKQVRYPGFSRDIVSFGIVKSIAVDGPRIRVELEVRSRDPKIPGEIEKAVHKAVSQLPGVERVEVILHQVASPASQVSLPQEPVPGVRHVVAVASGKGGVGKSTVAVNLAVAMRLLGPTVGLCDCDIYGPSLALMLGTREYPMVAGEHEIYPVEQYGLKLMSMGLLVEEDRPAVLRGPMVSRYTQQFLRDVRWGPLDVLVLDLPPGTGDIQLTIVQTVSLSGAIVVTTPQEVALLDARKAVAMFQKVQVPVLGIIENMSYFLCPGDGKGYPIFGSGGGRREAARLGVPLLAEIPLEIPLRESGDQGVPIVLLDPEAPSSCAFREAAKKVIDILEGG</sequence>
<feature type="binding site" evidence="8">
    <location>
        <begin position="179"/>
        <end position="186"/>
    </location>
    <ligand>
        <name>ATP</name>
        <dbReference type="ChEBI" id="CHEBI:30616"/>
    </ligand>
</feature>
<evidence type="ECO:0000256" key="2">
    <source>
        <dbReference type="ARBA" id="ARBA00008205"/>
    </source>
</evidence>
<dbReference type="InterPro" id="IPR000808">
    <property type="entry name" value="Mrp-like_CS"/>
</dbReference>
<comment type="subunit">
    <text evidence="8">Homodimer.</text>
</comment>
<dbReference type="PANTHER" id="PTHR42961">
    <property type="entry name" value="IRON-SULFUR PROTEIN NUBPL"/>
    <property type="match status" value="1"/>
</dbReference>
<gene>
    <name evidence="10" type="ORF">MPNT_10316</name>
</gene>
<dbReference type="InterPro" id="IPR019591">
    <property type="entry name" value="Mrp/NBP35_ATP-bd"/>
</dbReference>
<feature type="domain" description="MIP18 family-like" evidence="9">
    <location>
        <begin position="77"/>
        <end position="148"/>
    </location>
</feature>
<keyword evidence="8" id="KW-0378">Hydrolase</keyword>
<dbReference type="Gene3D" id="3.30.300.130">
    <property type="entry name" value="Fe-S cluster assembly (FSCA)"/>
    <property type="match status" value="1"/>
</dbReference>
<evidence type="ECO:0000256" key="7">
    <source>
        <dbReference type="ARBA" id="ARBA00023014"/>
    </source>
</evidence>
<evidence type="ECO:0000256" key="6">
    <source>
        <dbReference type="ARBA" id="ARBA00023004"/>
    </source>
</evidence>
<dbReference type="FunFam" id="3.40.50.300:FF:001119">
    <property type="entry name" value="Iron-sulfur cluster carrier protein"/>
    <property type="match status" value="1"/>
</dbReference>
<comment type="similarity">
    <text evidence="8">Belongs to the Mrp/NBP35 ATP-binding proteins family.</text>
</comment>
<dbReference type="SUPFAM" id="SSF117916">
    <property type="entry name" value="Fe-S cluster assembly (FSCA) domain-like"/>
    <property type="match status" value="1"/>
</dbReference>
<comment type="similarity">
    <text evidence="1">In the N-terminal section; belongs to the MIP18 family.</text>
</comment>
<dbReference type="InterPro" id="IPR034904">
    <property type="entry name" value="FSCA_dom_sf"/>
</dbReference>
<dbReference type="CDD" id="cd02037">
    <property type="entry name" value="Mrp_NBP35"/>
    <property type="match status" value="1"/>
</dbReference>
<dbReference type="GO" id="GO:0016226">
    <property type="term" value="P:iron-sulfur cluster assembly"/>
    <property type="evidence" value="ECO:0007669"/>
    <property type="project" value="InterPro"/>
</dbReference>
<dbReference type="GO" id="GO:0016887">
    <property type="term" value="F:ATP hydrolysis activity"/>
    <property type="evidence" value="ECO:0007669"/>
    <property type="project" value="UniProtKB-UniRule"/>
</dbReference>
<name>A0A8J2FRD3_9BACT</name>
<dbReference type="InterPro" id="IPR027417">
    <property type="entry name" value="P-loop_NTPase"/>
</dbReference>
<dbReference type="Proteomes" id="UP000663859">
    <property type="component" value="Unassembled WGS sequence"/>
</dbReference>
<dbReference type="InterPro" id="IPR002744">
    <property type="entry name" value="MIP18-like"/>
</dbReference>
<evidence type="ECO:0000256" key="5">
    <source>
        <dbReference type="ARBA" id="ARBA00022840"/>
    </source>
</evidence>
<dbReference type="InterPro" id="IPR033756">
    <property type="entry name" value="YlxH/NBP35"/>
</dbReference>
<dbReference type="GO" id="GO:0005524">
    <property type="term" value="F:ATP binding"/>
    <property type="evidence" value="ECO:0007669"/>
    <property type="project" value="UniProtKB-UniRule"/>
</dbReference>
<keyword evidence="11" id="KW-1185">Reference proteome</keyword>
<evidence type="ECO:0000256" key="1">
    <source>
        <dbReference type="ARBA" id="ARBA00007352"/>
    </source>
</evidence>
<protein>
    <recommendedName>
        <fullName evidence="8">Iron-sulfur cluster carrier protein</fullName>
    </recommendedName>
</protein>
<keyword evidence="4 8" id="KW-0547">Nucleotide-binding</keyword>
<dbReference type="PANTHER" id="PTHR42961:SF2">
    <property type="entry name" value="IRON-SULFUR PROTEIN NUBPL"/>
    <property type="match status" value="1"/>
</dbReference>
<accession>A0A8J2FRD3</accession>
<dbReference type="GO" id="GO:0046872">
    <property type="term" value="F:metal ion binding"/>
    <property type="evidence" value="ECO:0007669"/>
    <property type="project" value="UniProtKB-KW"/>
</dbReference>
<keyword evidence="3 8" id="KW-0479">Metal-binding</keyword>
<evidence type="ECO:0000313" key="11">
    <source>
        <dbReference type="Proteomes" id="UP000663859"/>
    </source>
</evidence>
<dbReference type="Pfam" id="PF01883">
    <property type="entry name" value="FeS_assembly_P"/>
    <property type="match status" value="1"/>
</dbReference>
<keyword evidence="6 8" id="KW-0408">Iron</keyword>
<evidence type="ECO:0000256" key="8">
    <source>
        <dbReference type="HAMAP-Rule" id="MF_02040"/>
    </source>
</evidence>
<keyword evidence="7 8" id="KW-0411">Iron-sulfur</keyword>
<dbReference type="AlphaFoldDB" id="A0A8J2FRD3"/>
<comment type="similarity">
    <text evidence="2">In the C-terminal section; belongs to the Mrp/NBP35 ATP-binding proteins family.</text>
</comment>
<dbReference type="EMBL" id="CAJNOB010000001">
    <property type="protein sequence ID" value="CAF0689685.1"/>
    <property type="molecule type" value="Genomic_DNA"/>
</dbReference>
<organism evidence="10 11">
    <name type="scientific">Candidatus Methylacidithermus pantelleriae</name>
    <dbReference type="NCBI Taxonomy" id="2744239"/>
    <lineage>
        <taxon>Bacteria</taxon>
        <taxon>Pseudomonadati</taxon>
        <taxon>Verrucomicrobiota</taxon>
        <taxon>Methylacidiphilae</taxon>
        <taxon>Methylacidiphilales</taxon>
        <taxon>Methylacidiphilaceae</taxon>
        <taxon>Candidatus Methylacidithermus</taxon>
    </lineage>
</organism>
<dbReference type="PROSITE" id="PS01215">
    <property type="entry name" value="MRP"/>
    <property type="match status" value="1"/>
</dbReference>
<evidence type="ECO:0000313" key="10">
    <source>
        <dbReference type="EMBL" id="CAF0689685.1"/>
    </source>
</evidence>
<evidence type="ECO:0000259" key="9">
    <source>
        <dbReference type="Pfam" id="PF01883"/>
    </source>
</evidence>
<comment type="caution">
    <text evidence="10">The sequence shown here is derived from an EMBL/GenBank/DDBJ whole genome shotgun (WGS) entry which is preliminary data.</text>
</comment>
<evidence type="ECO:0000256" key="4">
    <source>
        <dbReference type="ARBA" id="ARBA00022741"/>
    </source>
</evidence>
<dbReference type="SUPFAM" id="SSF52540">
    <property type="entry name" value="P-loop containing nucleoside triphosphate hydrolases"/>
    <property type="match status" value="1"/>
</dbReference>
<evidence type="ECO:0000256" key="3">
    <source>
        <dbReference type="ARBA" id="ARBA00022723"/>
    </source>
</evidence>
<reference evidence="10" key="1">
    <citation type="submission" date="2021-02" db="EMBL/GenBank/DDBJ databases">
        <authorList>
            <person name="Cremers G."/>
            <person name="Picone N."/>
        </authorList>
    </citation>
    <scope>NUCLEOTIDE SEQUENCE</scope>
    <source>
        <strain evidence="10">PQ17</strain>
    </source>
</reference>
<dbReference type="Pfam" id="PF10609">
    <property type="entry name" value="ParA"/>
    <property type="match status" value="1"/>
</dbReference>
<proteinExistence type="inferred from homology"/>
<keyword evidence="5 8" id="KW-0067">ATP-binding</keyword>
<dbReference type="GO" id="GO:0051539">
    <property type="term" value="F:4 iron, 4 sulfur cluster binding"/>
    <property type="evidence" value="ECO:0007669"/>
    <property type="project" value="TreeGrafter"/>
</dbReference>
<dbReference type="HAMAP" id="MF_02040">
    <property type="entry name" value="Mrp_NBP35"/>
    <property type="match status" value="1"/>
</dbReference>